<keyword evidence="3" id="KW-0560">Oxidoreductase</keyword>
<evidence type="ECO:0000256" key="1">
    <source>
        <dbReference type="ARBA" id="ARBA00007905"/>
    </source>
</evidence>
<dbReference type="InterPro" id="IPR020471">
    <property type="entry name" value="AKR"/>
</dbReference>
<evidence type="ECO:0000256" key="2">
    <source>
        <dbReference type="ARBA" id="ARBA00022857"/>
    </source>
</evidence>
<dbReference type="AlphaFoldDB" id="A0A5C2H639"/>
<reference evidence="4" key="2">
    <citation type="submission" date="2019-09" db="EMBL/GenBank/DDBJ databases">
        <title>Taxonomic note: a critical rebuttal of the proposed division of the genus Arcobacter into six genera, emended descriptions of Arcobacter anaerophilus and the genus Arcobacter, and an assessment of genus-level boundaries for Epsilonproteobacteria using in silico genomic comparator tools.</title>
        <authorList>
            <person name="On S.L.W."/>
            <person name="Miller W.G."/>
            <person name="Biggs P."/>
            <person name="Cornelius A."/>
            <person name="Vandamme P."/>
        </authorList>
    </citation>
    <scope>NUCLEOTIDE SEQUENCE [LARGE SCALE GENOMIC DNA]</scope>
    <source>
        <strain evidence="4">LMG 26638</strain>
    </source>
</reference>
<dbReference type="PANTHER" id="PTHR43827">
    <property type="entry name" value="2,5-DIKETO-D-GLUCONIC ACID REDUCTASE"/>
    <property type="match status" value="1"/>
</dbReference>
<protein>
    <submittedName>
        <fullName evidence="4">Aldo/keto reductase</fullName>
    </submittedName>
</protein>
<keyword evidence="2" id="KW-0521">NADP</keyword>
<keyword evidence="5" id="KW-1185">Reference proteome</keyword>
<reference evidence="4" key="1">
    <citation type="submission" date="2019-09" db="EMBL/GenBank/DDBJ databases">
        <title>Complete genome sequencing of four Arcobacter species reveals a diverse suite of mobile elements.</title>
        <authorList>
            <person name="Miller W.G."/>
            <person name="Yee E."/>
            <person name="Bono J.L."/>
        </authorList>
    </citation>
    <scope>NUCLEOTIDE SEQUENCE [LARGE SCALE GENOMIC DNA]</scope>
    <source>
        <strain evidence="4">LMG 26638</strain>
    </source>
</reference>
<evidence type="ECO:0000313" key="5">
    <source>
        <dbReference type="Proteomes" id="UP000322726"/>
    </source>
</evidence>
<dbReference type="Proteomes" id="UP000322726">
    <property type="component" value="Chromosome"/>
</dbReference>
<dbReference type="RefSeq" id="WP_228255957.1">
    <property type="nucleotide sequence ID" value="NZ_BMEF01000029.1"/>
</dbReference>
<dbReference type="PANTHER" id="PTHR43827:SF3">
    <property type="entry name" value="NADP-DEPENDENT OXIDOREDUCTASE DOMAIN-CONTAINING PROTEIN"/>
    <property type="match status" value="1"/>
</dbReference>
<evidence type="ECO:0000313" key="4">
    <source>
        <dbReference type="EMBL" id="QEP34283.1"/>
    </source>
</evidence>
<dbReference type="GO" id="GO:0016616">
    <property type="term" value="F:oxidoreductase activity, acting on the CH-OH group of donors, NAD or NADP as acceptor"/>
    <property type="evidence" value="ECO:0007669"/>
    <property type="project" value="UniProtKB-ARBA"/>
</dbReference>
<gene>
    <name evidence="4" type="ORF">APAC_1161</name>
</gene>
<dbReference type="CDD" id="cd19071">
    <property type="entry name" value="AKR_AKR1-5-like"/>
    <property type="match status" value="1"/>
</dbReference>
<dbReference type="Gene3D" id="3.20.20.100">
    <property type="entry name" value="NADP-dependent oxidoreductase domain"/>
    <property type="match status" value="1"/>
</dbReference>
<sequence length="267" mass="30816">MPNMIYGTAWKKEQTTQLVKTAINTGFKGIDTACQPKHYREDLVGIALKECFGDGLNPNDIFIQTKFTPLSGQDQNNMPYKASDSLKVQVEKSFETSKKNLGVDFIDSYILHSPIFPLAHTITAWEKMQEFYYNREVGQLGISNCYDLETLQYLYNNCEVKPSIVQNRFYNHTDYDKNIRAWCNDMGIIYQSFWSLTANPHLLNSDIIISLSLKYKKTAEQIFYKYLNSVNILPLNGTTSQKHMTEDLDIHNFTLEENEISSINKIL</sequence>
<dbReference type="EMBL" id="CP035928">
    <property type="protein sequence ID" value="QEP34283.1"/>
    <property type="molecule type" value="Genomic_DNA"/>
</dbReference>
<evidence type="ECO:0000256" key="3">
    <source>
        <dbReference type="ARBA" id="ARBA00023002"/>
    </source>
</evidence>
<dbReference type="PRINTS" id="PR00069">
    <property type="entry name" value="ALDKETRDTASE"/>
</dbReference>
<accession>A0A5C2H639</accession>
<organism evidence="4 5">
    <name type="scientific">Malaciobacter pacificus</name>
    <dbReference type="NCBI Taxonomy" id="1080223"/>
    <lineage>
        <taxon>Bacteria</taxon>
        <taxon>Pseudomonadati</taxon>
        <taxon>Campylobacterota</taxon>
        <taxon>Epsilonproteobacteria</taxon>
        <taxon>Campylobacterales</taxon>
        <taxon>Arcobacteraceae</taxon>
        <taxon>Malaciobacter</taxon>
    </lineage>
</organism>
<dbReference type="Pfam" id="PF00248">
    <property type="entry name" value="Aldo_ket_red"/>
    <property type="match status" value="1"/>
</dbReference>
<dbReference type="InterPro" id="IPR023210">
    <property type="entry name" value="NADP_OxRdtase_dom"/>
</dbReference>
<dbReference type="InterPro" id="IPR036812">
    <property type="entry name" value="NAD(P)_OxRdtase_dom_sf"/>
</dbReference>
<proteinExistence type="inferred from homology"/>
<dbReference type="KEGG" id="apai:APAC_1161"/>
<comment type="similarity">
    <text evidence="1">Belongs to the aldo/keto reductase family.</text>
</comment>
<name>A0A5C2H639_9BACT</name>
<dbReference type="SUPFAM" id="SSF51430">
    <property type="entry name" value="NAD(P)-linked oxidoreductase"/>
    <property type="match status" value="1"/>
</dbReference>